<sequence>MWSLGVTAIMVAVEFFEVGLTTLSKAAMRKGMSNFVFIVCCVQSFMYFGIGYSSPTLASAMTDLTPAFIFILAILSRMEKLDFRLRSSLAKSIGTMVSIAGALMVTLYKGLPIAFAASPHNLHHELHASVQSNWLIGVLLLAAACFCFALLLIVQVESLQPLCVIKNKQKPRKLKLFLVFHIQRPGS</sequence>
<organism evidence="6 7">
    <name type="scientific">Quercus rubra</name>
    <name type="common">Northern red oak</name>
    <name type="synonym">Quercus borealis</name>
    <dbReference type="NCBI Taxonomy" id="3512"/>
    <lineage>
        <taxon>Eukaryota</taxon>
        <taxon>Viridiplantae</taxon>
        <taxon>Streptophyta</taxon>
        <taxon>Embryophyta</taxon>
        <taxon>Tracheophyta</taxon>
        <taxon>Spermatophyta</taxon>
        <taxon>Magnoliopsida</taxon>
        <taxon>eudicotyledons</taxon>
        <taxon>Gunneridae</taxon>
        <taxon>Pentapetalae</taxon>
        <taxon>rosids</taxon>
        <taxon>fabids</taxon>
        <taxon>Fagales</taxon>
        <taxon>Fagaceae</taxon>
        <taxon>Quercus</taxon>
    </lineage>
</organism>
<feature type="transmembrane region" description="Helical" evidence="5">
    <location>
        <begin position="134"/>
        <end position="154"/>
    </location>
</feature>
<proteinExistence type="predicted"/>
<evidence type="ECO:0000256" key="5">
    <source>
        <dbReference type="SAM" id="Phobius"/>
    </source>
</evidence>
<dbReference type="InterPro" id="IPR037185">
    <property type="entry name" value="EmrE-like"/>
</dbReference>
<dbReference type="GO" id="GO:0016020">
    <property type="term" value="C:membrane"/>
    <property type="evidence" value="ECO:0007669"/>
    <property type="project" value="InterPro"/>
</dbReference>
<evidence type="ECO:0000313" key="6">
    <source>
        <dbReference type="EMBL" id="KAK4598186.1"/>
    </source>
</evidence>
<keyword evidence="4 5" id="KW-0472">Membrane</keyword>
<dbReference type="Proteomes" id="UP001324115">
    <property type="component" value="Unassembled WGS sequence"/>
</dbReference>
<dbReference type="InterPro" id="IPR030184">
    <property type="entry name" value="WAT1-related"/>
</dbReference>
<comment type="caution">
    <text evidence="6">The sequence shown here is derived from an EMBL/GenBank/DDBJ whole genome shotgun (WGS) entry which is preliminary data.</text>
</comment>
<name>A0AAN7FVP9_QUERU</name>
<comment type="subcellular location">
    <subcellularLocation>
        <location evidence="1">Membrane</location>
        <topology evidence="1">Multi-pass membrane protein</topology>
    </subcellularLocation>
</comment>
<evidence type="ECO:0000256" key="4">
    <source>
        <dbReference type="ARBA" id="ARBA00023136"/>
    </source>
</evidence>
<evidence type="ECO:0000256" key="1">
    <source>
        <dbReference type="ARBA" id="ARBA00004141"/>
    </source>
</evidence>
<keyword evidence="2 5" id="KW-0812">Transmembrane</keyword>
<evidence type="ECO:0000313" key="7">
    <source>
        <dbReference type="Proteomes" id="UP001324115"/>
    </source>
</evidence>
<dbReference type="SUPFAM" id="SSF103481">
    <property type="entry name" value="Multidrug resistance efflux transporter EmrE"/>
    <property type="match status" value="1"/>
</dbReference>
<keyword evidence="3 5" id="KW-1133">Transmembrane helix</keyword>
<dbReference type="EMBL" id="JAXUIC010000003">
    <property type="protein sequence ID" value="KAK4598186.1"/>
    <property type="molecule type" value="Genomic_DNA"/>
</dbReference>
<protein>
    <recommendedName>
        <fullName evidence="8">WAT1-related protein</fullName>
    </recommendedName>
</protein>
<feature type="transmembrane region" description="Helical" evidence="5">
    <location>
        <begin position="35"/>
        <end position="52"/>
    </location>
</feature>
<dbReference type="GO" id="GO:0022857">
    <property type="term" value="F:transmembrane transporter activity"/>
    <property type="evidence" value="ECO:0007669"/>
    <property type="project" value="InterPro"/>
</dbReference>
<evidence type="ECO:0000256" key="2">
    <source>
        <dbReference type="ARBA" id="ARBA00022692"/>
    </source>
</evidence>
<reference evidence="6 7" key="1">
    <citation type="journal article" date="2023" name="G3 (Bethesda)">
        <title>A haplotype-resolved chromosome-scale genome for Quercus rubra L. provides insights into the genetics of adaptive traits for red oak species.</title>
        <authorList>
            <person name="Kapoor B."/>
            <person name="Jenkins J."/>
            <person name="Schmutz J."/>
            <person name="Zhebentyayeva T."/>
            <person name="Kuelheim C."/>
            <person name="Coggeshall M."/>
            <person name="Heim C."/>
            <person name="Lasky J.R."/>
            <person name="Leites L."/>
            <person name="Islam-Faridi N."/>
            <person name="Romero-Severson J."/>
            <person name="DeLeo V.L."/>
            <person name="Lucas S.M."/>
            <person name="Lazic D."/>
            <person name="Gailing O."/>
            <person name="Carlson J."/>
            <person name="Staton M."/>
        </authorList>
    </citation>
    <scope>NUCLEOTIDE SEQUENCE [LARGE SCALE GENOMIC DNA]</scope>
    <source>
        <strain evidence="6">Pseudo-F2</strain>
    </source>
</reference>
<feature type="transmembrane region" description="Helical" evidence="5">
    <location>
        <begin position="96"/>
        <end position="114"/>
    </location>
</feature>
<dbReference type="PANTHER" id="PTHR31218">
    <property type="entry name" value="WAT1-RELATED PROTEIN"/>
    <property type="match status" value="1"/>
</dbReference>
<keyword evidence="7" id="KW-1185">Reference proteome</keyword>
<gene>
    <name evidence="6" type="ORF">RGQ29_015602</name>
</gene>
<evidence type="ECO:0000256" key="3">
    <source>
        <dbReference type="ARBA" id="ARBA00022989"/>
    </source>
</evidence>
<dbReference type="AlphaFoldDB" id="A0AAN7FVP9"/>
<accession>A0AAN7FVP9</accession>
<feature type="transmembrane region" description="Helical" evidence="5">
    <location>
        <begin position="58"/>
        <end position="75"/>
    </location>
</feature>
<evidence type="ECO:0008006" key="8">
    <source>
        <dbReference type="Google" id="ProtNLM"/>
    </source>
</evidence>